<dbReference type="EMBL" id="JAGIZA010000017">
    <property type="protein sequence ID" value="MBP0495451.1"/>
    <property type="molecule type" value="Genomic_DNA"/>
</dbReference>
<comment type="caution">
    <text evidence="3">The sequence shown here is derived from an EMBL/GenBank/DDBJ whole genome shotgun (WGS) entry which is preliminary data.</text>
</comment>
<keyword evidence="4" id="KW-1185">Reference proteome</keyword>
<protein>
    <submittedName>
        <fullName evidence="3">Ldh family oxidoreductase</fullName>
    </submittedName>
</protein>
<comment type="similarity">
    <text evidence="1">Belongs to the LDH2/MDH2 oxidoreductase family.</text>
</comment>
<dbReference type="RefSeq" id="WP_209376251.1">
    <property type="nucleotide sequence ID" value="NZ_JAGIZA010000017.1"/>
</dbReference>
<dbReference type="InterPro" id="IPR003767">
    <property type="entry name" value="Malate/L-lactate_DH-like"/>
</dbReference>
<dbReference type="Pfam" id="PF02615">
    <property type="entry name" value="Ldh_2"/>
    <property type="match status" value="1"/>
</dbReference>
<dbReference type="GO" id="GO:0016491">
    <property type="term" value="F:oxidoreductase activity"/>
    <property type="evidence" value="ECO:0007669"/>
    <property type="project" value="UniProtKB-KW"/>
</dbReference>
<proteinExistence type="inferred from homology"/>
<dbReference type="AlphaFoldDB" id="A0A940N3R0"/>
<dbReference type="Proteomes" id="UP000677537">
    <property type="component" value="Unassembled WGS sequence"/>
</dbReference>
<dbReference type="SUPFAM" id="SSF89733">
    <property type="entry name" value="L-sulfolactate dehydrogenase-like"/>
    <property type="match status" value="1"/>
</dbReference>
<dbReference type="PANTHER" id="PTHR11091:SF0">
    <property type="entry name" value="MALATE DEHYDROGENASE"/>
    <property type="match status" value="1"/>
</dbReference>
<name>A0A940N3R0_9PROT</name>
<evidence type="ECO:0000313" key="4">
    <source>
        <dbReference type="Proteomes" id="UP000677537"/>
    </source>
</evidence>
<evidence type="ECO:0000256" key="1">
    <source>
        <dbReference type="ARBA" id="ARBA00006056"/>
    </source>
</evidence>
<accession>A0A940N3R0</accession>
<reference evidence="3" key="1">
    <citation type="submission" date="2021-03" db="EMBL/GenBank/DDBJ databases">
        <authorList>
            <person name="So Y."/>
        </authorList>
    </citation>
    <scope>NUCLEOTIDE SEQUENCE</scope>
    <source>
        <strain evidence="3">SG15</strain>
    </source>
</reference>
<evidence type="ECO:0000313" key="3">
    <source>
        <dbReference type="EMBL" id="MBP0495451.1"/>
    </source>
</evidence>
<sequence>MTAPDEGVPLQDPVALAREARRLLEAAGLSAEMAEDVAAVLLEADLLGHRTHGLSMLPNYLERLERGAMAKAGEVEVTVDAGATFAWRAHRLAGAWVMRRAVRQVLARVAEHPVVTATIADCSHIGALQVYLRSMTDAGLFVTLATTDPGIASVAPFGGADPVLTSNPVAYGIPTLDDPILVDASTSVVSNGAIAGYAARGERTPGAWLVDGQGGPSDDPAVLSADPPGTIALLGGQEFGYKGFGFSLMVEALSLGMSGHGRSTGAPRGGQGVFLQAIDPAGFAGRDAFLRETTALSRRCRESRPREGGPPVRLPGQRALANRDRNLAEGLPYPAATLAAIRDWASRLRVEMGEIRKSLA</sequence>
<keyword evidence="2" id="KW-0560">Oxidoreductase</keyword>
<gene>
    <name evidence="3" type="ORF">J5Y10_21885</name>
</gene>
<dbReference type="InterPro" id="IPR043144">
    <property type="entry name" value="Mal/L-sulf/L-lact_DH-like_ah"/>
</dbReference>
<dbReference type="PANTHER" id="PTHR11091">
    <property type="entry name" value="OXIDOREDUCTASE-RELATED"/>
    <property type="match status" value="1"/>
</dbReference>
<dbReference type="InterPro" id="IPR036111">
    <property type="entry name" value="Mal/L-sulfo/L-lacto_DH-like_sf"/>
</dbReference>
<dbReference type="Gene3D" id="3.30.1370.60">
    <property type="entry name" value="Hypothetical oxidoreductase yiak, domain 2"/>
    <property type="match status" value="1"/>
</dbReference>
<dbReference type="InterPro" id="IPR043143">
    <property type="entry name" value="Mal/L-sulf/L-lact_DH-like_NADP"/>
</dbReference>
<dbReference type="Gene3D" id="1.10.1530.10">
    <property type="match status" value="1"/>
</dbReference>
<evidence type="ECO:0000256" key="2">
    <source>
        <dbReference type="ARBA" id="ARBA00023002"/>
    </source>
</evidence>
<organism evidence="3 4">
    <name type="scientific">Roseomonas indoligenes</name>
    <dbReference type="NCBI Taxonomy" id="2820811"/>
    <lineage>
        <taxon>Bacteria</taxon>
        <taxon>Pseudomonadati</taxon>
        <taxon>Pseudomonadota</taxon>
        <taxon>Alphaproteobacteria</taxon>
        <taxon>Acetobacterales</taxon>
        <taxon>Roseomonadaceae</taxon>
        <taxon>Roseomonas</taxon>
    </lineage>
</organism>